<feature type="chain" id="PRO_5027018747" evidence="1">
    <location>
        <begin position="24"/>
        <end position="118"/>
    </location>
</feature>
<gene>
    <name evidence="2" type="ORF">F6X53_19590</name>
</gene>
<dbReference type="Proteomes" id="UP000474159">
    <property type="component" value="Unassembled WGS sequence"/>
</dbReference>
<proteinExistence type="predicted"/>
<organism evidence="2 3">
    <name type="scientific">Methylobacterium soli</name>
    <dbReference type="NCBI Taxonomy" id="553447"/>
    <lineage>
        <taxon>Bacteria</taxon>
        <taxon>Pseudomonadati</taxon>
        <taxon>Pseudomonadota</taxon>
        <taxon>Alphaproteobacteria</taxon>
        <taxon>Hyphomicrobiales</taxon>
        <taxon>Methylobacteriaceae</taxon>
        <taxon>Methylobacterium</taxon>
    </lineage>
</organism>
<dbReference type="AlphaFoldDB" id="A0A6L3SUX7"/>
<name>A0A6L3SUX7_9HYPH</name>
<evidence type="ECO:0000313" key="3">
    <source>
        <dbReference type="Proteomes" id="UP000474159"/>
    </source>
</evidence>
<dbReference type="OrthoDB" id="9849573at2"/>
<evidence type="ECO:0000313" key="2">
    <source>
        <dbReference type="EMBL" id="KAB1077291.1"/>
    </source>
</evidence>
<accession>A0A6L3SUX7</accession>
<dbReference type="RefSeq" id="WP_151001873.1">
    <property type="nucleotide sequence ID" value="NZ_BPQY01000688.1"/>
</dbReference>
<feature type="signal peptide" evidence="1">
    <location>
        <begin position="1"/>
        <end position="23"/>
    </location>
</feature>
<sequence>MSRTIWWACLAIPLAASPPAARAAEGTIAVAQGSARNVVSVIQARNPFLTRSSSRTVRTGHTTVTEIVAIGPDPLPLTIRQSGLINRIRTYQRGTAPSLDARQDGLVNLQRGQQQSIP</sequence>
<dbReference type="EMBL" id="VZZK01000022">
    <property type="protein sequence ID" value="KAB1077291.1"/>
    <property type="molecule type" value="Genomic_DNA"/>
</dbReference>
<protein>
    <submittedName>
        <fullName evidence="2">Uncharacterized protein</fullName>
    </submittedName>
</protein>
<keyword evidence="3" id="KW-1185">Reference proteome</keyword>
<keyword evidence="1" id="KW-0732">Signal</keyword>
<reference evidence="2 3" key="1">
    <citation type="submission" date="2019-09" db="EMBL/GenBank/DDBJ databases">
        <title>YIM 48816 draft genome.</title>
        <authorList>
            <person name="Jiang L."/>
        </authorList>
    </citation>
    <scope>NUCLEOTIDE SEQUENCE [LARGE SCALE GENOMIC DNA]</scope>
    <source>
        <strain evidence="2 3">YIM 48816</strain>
    </source>
</reference>
<comment type="caution">
    <text evidence="2">The sequence shown here is derived from an EMBL/GenBank/DDBJ whole genome shotgun (WGS) entry which is preliminary data.</text>
</comment>
<evidence type="ECO:0000256" key="1">
    <source>
        <dbReference type="SAM" id="SignalP"/>
    </source>
</evidence>